<dbReference type="GO" id="GO:0004402">
    <property type="term" value="F:histone acetyltransferase activity"/>
    <property type="evidence" value="ECO:0007669"/>
    <property type="project" value="TreeGrafter"/>
</dbReference>
<dbReference type="Pfam" id="PF15460">
    <property type="entry name" value="SAS4"/>
    <property type="match status" value="1"/>
</dbReference>
<dbReference type="PANTHER" id="PTHR38422:SF1">
    <property type="entry name" value="SOMETHING ABOUT SILENCING PROTEIN 4"/>
    <property type="match status" value="1"/>
</dbReference>
<dbReference type="EMBL" id="ONZQ02000023">
    <property type="protein sequence ID" value="SPO07634.1"/>
    <property type="molecule type" value="Genomic_DNA"/>
</dbReference>
<evidence type="ECO:0000313" key="4">
    <source>
        <dbReference type="Proteomes" id="UP001187682"/>
    </source>
</evidence>
<feature type="compositionally biased region" description="Polar residues" evidence="1">
    <location>
        <begin position="426"/>
        <end position="442"/>
    </location>
</feature>
<dbReference type="InterPro" id="IPR029184">
    <property type="entry name" value="Sas4_dom"/>
</dbReference>
<feature type="region of interest" description="Disordered" evidence="1">
    <location>
        <begin position="78"/>
        <end position="193"/>
    </location>
</feature>
<feature type="region of interest" description="Disordered" evidence="1">
    <location>
        <begin position="503"/>
        <end position="539"/>
    </location>
</feature>
<feature type="compositionally biased region" description="Low complexity" evidence="1">
    <location>
        <begin position="238"/>
        <end position="261"/>
    </location>
</feature>
<feature type="compositionally biased region" description="Basic and acidic residues" evidence="1">
    <location>
        <begin position="507"/>
        <end position="517"/>
    </location>
</feature>
<name>A0AAE8T037_9PEZI</name>
<feature type="compositionally biased region" description="Polar residues" evidence="1">
    <location>
        <begin position="125"/>
        <end position="156"/>
    </location>
</feature>
<evidence type="ECO:0000256" key="1">
    <source>
        <dbReference type="SAM" id="MobiDB-lite"/>
    </source>
</evidence>
<dbReference type="Proteomes" id="UP001187682">
    <property type="component" value="Unassembled WGS sequence"/>
</dbReference>
<keyword evidence="4" id="KW-1185">Reference proteome</keyword>
<comment type="caution">
    <text evidence="3">The sequence shown here is derived from an EMBL/GenBank/DDBJ whole genome shotgun (WGS) entry which is preliminary data.</text>
</comment>
<feature type="domain" description="Something about silencing protein 4" evidence="2">
    <location>
        <begin position="313"/>
        <end position="408"/>
    </location>
</feature>
<reference evidence="3" key="1">
    <citation type="submission" date="2018-03" db="EMBL/GenBank/DDBJ databases">
        <authorList>
            <person name="Guldener U."/>
        </authorList>
    </citation>
    <scope>NUCLEOTIDE SEQUENCE</scope>
</reference>
<sequence>MATLTRSTRRIDGLHPHHANANTHLIATSAARNAGQTIFPRGATARNKRPLDGSECDFDALNRKRTRITVEILSRVPSAASRSAIGSVAPPPTVAPQRPPQRLQQVNPRQAQHPALNPPAHSPDVTASTNPDTRTTNATLNQSEQLSHKTNSTQTKHQSKVKNGILHELDRLEPAPADSKSQGRKLRSQETSRFKSELSAYFPEYDEVIGNEPKEKHLLNLDTPIVILETSPPAQQMPSGASATASNNTNTLKTNTGTSPTISKSSGALPYTSHQTIFLPRHYSDALFDELYDAQRIDFGFLETRYKGKSLDDPLPDSYFEPAHKKAERLEKSIRNAEKGRAQHERDRIIRLLDGLQGHDWLRVMGVSGITESRKKSFEPARDHFIRGCEAILAKFRRWNREEKRRKQEKDRAAIEQAHSKEVDTENGSSDDPASLEGSTSGDGDEDTASHRDDGSIVSEPLSDVDASIAKQLQEEVLARSRIISDPSITNSAAAVPAIITTSTDTAKGKSEEDTNKKVMKSRAKPPPKAAKHEEPEPAKEFTSFFAKKHERDMALSSNRRAGRRPLAWGLPIPEMPEADYELPEEVMNAEAMKMLARKRRQDRRGRRS</sequence>
<dbReference type="GO" id="GO:0033255">
    <property type="term" value="C:SAS acetyltransferase complex"/>
    <property type="evidence" value="ECO:0007669"/>
    <property type="project" value="InterPro"/>
</dbReference>
<evidence type="ECO:0000259" key="2">
    <source>
        <dbReference type="Pfam" id="PF15460"/>
    </source>
</evidence>
<dbReference type="PANTHER" id="PTHR38422">
    <property type="entry name" value="SOMETHING ABOUT SILENCING PROTEIN 4"/>
    <property type="match status" value="1"/>
</dbReference>
<feature type="compositionally biased region" description="Basic and acidic residues" evidence="1">
    <location>
        <begin position="403"/>
        <end position="424"/>
    </location>
</feature>
<dbReference type="InterPro" id="IPR038988">
    <property type="entry name" value="Sas4"/>
</dbReference>
<accession>A0AAE8T037</accession>
<gene>
    <name evidence="3" type="ORF">DNG_10329</name>
</gene>
<proteinExistence type="predicted"/>
<feature type="compositionally biased region" description="Pro residues" evidence="1">
    <location>
        <begin position="89"/>
        <end position="99"/>
    </location>
</feature>
<feature type="region of interest" description="Disordered" evidence="1">
    <location>
        <begin position="403"/>
        <end position="463"/>
    </location>
</feature>
<evidence type="ECO:0000313" key="3">
    <source>
        <dbReference type="EMBL" id="SPO07634.1"/>
    </source>
</evidence>
<feature type="region of interest" description="Disordered" evidence="1">
    <location>
        <begin position="234"/>
        <end position="267"/>
    </location>
</feature>
<organism evidence="3 4">
    <name type="scientific">Cephalotrichum gorgonifer</name>
    <dbReference type="NCBI Taxonomy" id="2041049"/>
    <lineage>
        <taxon>Eukaryota</taxon>
        <taxon>Fungi</taxon>
        <taxon>Dikarya</taxon>
        <taxon>Ascomycota</taxon>
        <taxon>Pezizomycotina</taxon>
        <taxon>Sordariomycetes</taxon>
        <taxon>Hypocreomycetidae</taxon>
        <taxon>Microascales</taxon>
        <taxon>Microascaceae</taxon>
        <taxon>Cephalotrichum</taxon>
    </lineage>
</organism>
<protein>
    <recommendedName>
        <fullName evidence="2">Something about silencing protein 4 domain-containing protein</fullName>
    </recommendedName>
</protein>
<dbReference type="AlphaFoldDB" id="A0AAE8T037"/>